<reference evidence="2 3" key="1">
    <citation type="journal article" date="2016" name="Front. Microbiol.">
        <title>Genomic Resource of Rice Seed Associated Bacteria.</title>
        <authorList>
            <person name="Midha S."/>
            <person name="Bansal K."/>
            <person name="Sharma S."/>
            <person name="Kumar N."/>
            <person name="Patil P.P."/>
            <person name="Chaudhry V."/>
            <person name="Patil P.B."/>
        </authorList>
    </citation>
    <scope>NUCLEOTIDE SEQUENCE [LARGE SCALE GENOMIC DNA]</scope>
    <source>
        <strain evidence="2 3">NS263</strain>
    </source>
</reference>
<comment type="caution">
    <text evidence="2">The sequence shown here is derived from an EMBL/GenBank/DDBJ whole genome shotgun (WGS) entry which is preliminary data.</text>
</comment>
<feature type="region of interest" description="Disordered" evidence="1">
    <location>
        <begin position="1"/>
        <end position="20"/>
    </location>
</feature>
<protein>
    <recommendedName>
        <fullName evidence="4">Transcriptional regulator, AbiEi antitoxin, Type IV TA system</fullName>
    </recommendedName>
</protein>
<evidence type="ECO:0000313" key="3">
    <source>
        <dbReference type="Proteomes" id="UP000078335"/>
    </source>
</evidence>
<sequence length="311" mass="33996">MAPLELIRSHPDPAAARAQERNVRSGRLVRVGHGAFVERSAWDATTEWEQHIAVVVAALERAPRLHASHASAVVLHRLPWIGPVPVRATLTDPARSTSQRTRYVDKIGGDRLEHDLVLVEGVQATGLVDTAVDVAVRYDRGRALAVADAVVRRGVPASTLLDRFVDRPRVRAHRRTRAVLELASGASESAGESVAHLVMRDVGCPPPVQQHTFHDAVGAIGRVDFWFPEHGVVVEFDGLAKYRDPALRGGRTAEEVVIAEKLREDRLRALDEVIRVVRPIWRDVLPGGRFPAMLAAAGVPVCRGVSTTPAW</sequence>
<organism evidence="2 3">
    <name type="scientific">Curtobacterium oceanosedimentum</name>
    <dbReference type="NCBI Taxonomy" id="465820"/>
    <lineage>
        <taxon>Bacteria</taxon>
        <taxon>Bacillati</taxon>
        <taxon>Actinomycetota</taxon>
        <taxon>Actinomycetes</taxon>
        <taxon>Micrococcales</taxon>
        <taxon>Microbacteriaceae</taxon>
        <taxon>Curtobacterium</taxon>
    </lineage>
</organism>
<gene>
    <name evidence="2" type="ORF">NS263_08555</name>
</gene>
<accession>A0ABR5S8Z9</accession>
<evidence type="ECO:0000313" key="2">
    <source>
        <dbReference type="EMBL" id="KTR40125.1"/>
    </source>
</evidence>
<keyword evidence="3" id="KW-1185">Reference proteome</keyword>
<evidence type="ECO:0008006" key="4">
    <source>
        <dbReference type="Google" id="ProtNLM"/>
    </source>
</evidence>
<proteinExistence type="predicted"/>
<evidence type="ECO:0000256" key="1">
    <source>
        <dbReference type="SAM" id="MobiDB-lite"/>
    </source>
</evidence>
<name>A0ABR5S8Z9_9MICO</name>
<dbReference type="Proteomes" id="UP000078335">
    <property type="component" value="Unassembled WGS sequence"/>
</dbReference>
<dbReference type="EMBL" id="LDRB01000037">
    <property type="protein sequence ID" value="KTR40125.1"/>
    <property type="molecule type" value="Genomic_DNA"/>
</dbReference>
<dbReference type="RefSeq" id="WP_058728859.1">
    <property type="nucleotide sequence ID" value="NZ_LDRB01000037.1"/>
</dbReference>